<dbReference type="OrthoDB" id="9790710at2"/>
<protein>
    <submittedName>
        <fullName evidence="3">Glycosyltransferase involved in cell wall bisynthesis</fullName>
    </submittedName>
</protein>
<dbReference type="SUPFAM" id="SSF53756">
    <property type="entry name" value="UDP-Glycosyltransferase/glycogen phosphorylase"/>
    <property type="match status" value="1"/>
</dbReference>
<keyword evidence="4" id="KW-1185">Reference proteome</keyword>
<dbReference type="Gene3D" id="3.40.50.2000">
    <property type="entry name" value="Glycogen Phosphorylase B"/>
    <property type="match status" value="2"/>
</dbReference>
<dbReference type="Pfam" id="PF13439">
    <property type="entry name" value="Glyco_transf_4"/>
    <property type="match status" value="1"/>
</dbReference>
<dbReference type="Proteomes" id="UP000236742">
    <property type="component" value="Unassembled WGS sequence"/>
</dbReference>
<gene>
    <name evidence="3" type="ORF">SAMN05421751_101116</name>
</gene>
<dbReference type="InterPro" id="IPR028098">
    <property type="entry name" value="Glyco_trans_4-like_N"/>
</dbReference>
<dbReference type="AlphaFoldDB" id="A0A1H5RTQ2"/>
<dbReference type="InterPro" id="IPR050194">
    <property type="entry name" value="Glycosyltransferase_grp1"/>
</dbReference>
<dbReference type="PANTHER" id="PTHR45947">
    <property type="entry name" value="SULFOQUINOVOSYL TRANSFERASE SQD2"/>
    <property type="match status" value="1"/>
</dbReference>
<feature type="domain" description="Glycosyltransferase subfamily 4-like N-terminal" evidence="2">
    <location>
        <begin position="90"/>
        <end position="201"/>
    </location>
</feature>
<dbReference type="InterPro" id="IPR001296">
    <property type="entry name" value="Glyco_trans_1"/>
</dbReference>
<dbReference type="EMBL" id="FNVD01000001">
    <property type="protein sequence ID" value="SEF40891.1"/>
    <property type="molecule type" value="Genomic_DNA"/>
</dbReference>
<dbReference type="CDD" id="cd03801">
    <property type="entry name" value="GT4_PimA-like"/>
    <property type="match status" value="1"/>
</dbReference>
<dbReference type="Pfam" id="PF00534">
    <property type="entry name" value="Glycos_transf_1"/>
    <property type="match status" value="1"/>
</dbReference>
<evidence type="ECO:0000259" key="2">
    <source>
        <dbReference type="Pfam" id="PF13439"/>
    </source>
</evidence>
<evidence type="ECO:0000259" key="1">
    <source>
        <dbReference type="Pfam" id="PF00534"/>
    </source>
</evidence>
<proteinExistence type="predicted"/>
<feature type="domain" description="Glycosyl transferase family 1" evidence="1">
    <location>
        <begin position="212"/>
        <end position="370"/>
    </location>
</feature>
<name>A0A1H5RTQ2_9RHOB</name>
<keyword evidence="3" id="KW-0808">Transferase</keyword>
<dbReference type="RefSeq" id="WP_160114831.1">
    <property type="nucleotide sequence ID" value="NZ_FNVD01000001.1"/>
</dbReference>
<evidence type="ECO:0000313" key="3">
    <source>
        <dbReference type="EMBL" id="SEF40891.1"/>
    </source>
</evidence>
<dbReference type="PANTHER" id="PTHR45947:SF15">
    <property type="entry name" value="TEICHURONIC ACID BIOSYNTHESIS GLYCOSYLTRANSFERASE TUAC-RELATED"/>
    <property type="match status" value="1"/>
</dbReference>
<dbReference type="GO" id="GO:0016757">
    <property type="term" value="F:glycosyltransferase activity"/>
    <property type="evidence" value="ECO:0007669"/>
    <property type="project" value="InterPro"/>
</dbReference>
<evidence type="ECO:0000313" key="4">
    <source>
        <dbReference type="Proteomes" id="UP000236742"/>
    </source>
</evidence>
<reference evidence="3 4" key="1">
    <citation type="submission" date="2016-10" db="EMBL/GenBank/DDBJ databases">
        <authorList>
            <person name="de Groot N.N."/>
        </authorList>
    </citation>
    <scope>NUCLEOTIDE SEQUENCE [LARGE SCALE GENOMIC DNA]</scope>
    <source>
        <strain evidence="3 4">DSM 23413</strain>
    </source>
</reference>
<sequence length="392" mass="42662">MVDSVIFLAAEFPAHWHTYLLDEGDILRQRGMTVHYTTTRAPAADMRSEILARRAGRIDHLFPVSLADAAWFLWHPGALVRALGYVAGTRAGGLRGRLRRAALLPSVARAIRLARRRGAPHLHVHSFGDAAHVAAMAHRAAGLSYTLVLHGTLSVWGGDIEQKARGAARIFAVTRPLARDLSALCPAERIDFVTMGIDLDRFTVRDDRDRQAPFTLLSVGRLHLSKGHRFMARALARLAEKGHRPRWLIVGTGPHRAEIEAEIARLGLADQVSLLGARTSDEIAELLHRVDAFSLTSTGPGEAAPVSVMEAMASGVPVICSRIGGTADMIDSGVDGFLTEQEDVDGIAAALERLITDPAQRDRMARAARARAERDFDGRVLSGRIHDALRSI</sequence>
<accession>A0A1H5RTQ2</accession>
<organism evidence="3 4">
    <name type="scientific">Jhaorihella thermophila</name>
    <dbReference type="NCBI Taxonomy" id="488547"/>
    <lineage>
        <taxon>Bacteria</taxon>
        <taxon>Pseudomonadati</taxon>
        <taxon>Pseudomonadota</taxon>
        <taxon>Alphaproteobacteria</taxon>
        <taxon>Rhodobacterales</taxon>
        <taxon>Paracoccaceae</taxon>
        <taxon>Jhaorihella</taxon>
    </lineage>
</organism>